<dbReference type="AlphaFoldDB" id="A0A1Y0ITL3"/>
<dbReference type="CDD" id="cd00093">
    <property type="entry name" value="HTH_XRE"/>
    <property type="match status" value="1"/>
</dbReference>
<reference evidence="3" key="1">
    <citation type="submission" date="2017-05" db="EMBL/GenBank/DDBJ databases">
        <authorList>
            <person name="Sung H."/>
        </authorList>
    </citation>
    <scope>NUCLEOTIDE SEQUENCE [LARGE SCALE GENOMIC DNA]</scope>
    <source>
        <strain evidence="3">AR23208</strain>
    </source>
</reference>
<dbReference type="InterPro" id="IPR011990">
    <property type="entry name" value="TPR-like_helical_dom_sf"/>
</dbReference>
<dbReference type="EMBL" id="CP021434">
    <property type="protein sequence ID" value="ARU63126.1"/>
    <property type="molecule type" value="Genomic_DNA"/>
</dbReference>
<keyword evidence="3" id="KW-1185">Reference proteome</keyword>
<dbReference type="KEGG" id="tum:CBW65_20685"/>
<dbReference type="Gene3D" id="1.25.40.10">
    <property type="entry name" value="Tetratricopeptide repeat domain"/>
    <property type="match status" value="2"/>
</dbReference>
<dbReference type="SMART" id="SM00530">
    <property type="entry name" value="HTH_XRE"/>
    <property type="match status" value="1"/>
</dbReference>
<dbReference type="OrthoDB" id="2957368at2"/>
<dbReference type="InterPro" id="IPR001387">
    <property type="entry name" value="Cro/C1-type_HTH"/>
</dbReference>
<protein>
    <recommendedName>
        <fullName evidence="1">HTH cro/C1-type domain-containing protein</fullName>
    </recommendedName>
</protein>
<name>A0A1Y0ITL3_9BACL</name>
<dbReference type="Pfam" id="PF13424">
    <property type="entry name" value="TPR_12"/>
    <property type="match status" value="1"/>
</dbReference>
<accession>A0A1Y0ITL3</accession>
<dbReference type="InterPro" id="IPR019734">
    <property type="entry name" value="TPR_rpt"/>
</dbReference>
<dbReference type="SUPFAM" id="SSF48452">
    <property type="entry name" value="TPR-like"/>
    <property type="match status" value="1"/>
</dbReference>
<evidence type="ECO:0000259" key="1">
    <source>
        <dbReference type="PROSITE" id="PS50943"/>
    </source>
</evidence>
<proteinExistence type="predicted"/>
<dbReference type="Pfam" id="PF13443">
    <property type="entry name" value="HTH_26"/>
    <property type="match status" value="1"/>
</dbReference>
<organism evidence="2 3">
    <name type="scientific">Tumebacillus avium</name>
    <dbReference type="NCBI Taxonomy" id="1903704"/>
    <lineage>
        <taxon>Bacteria</taxon>
        <taxon>Bacillati</taxon>
        <taxon>Bacillota</taxon>
        <taxon>Bacilli</taxon>
        <taxon>Bacillales</taxon>
        <taxon>Alicyclobacillaceae</taxon>
        <taxon>Tumebacillus</taxon>
    </lineage>
</organism>
<dbReference type="Proteomes" id="UP000195437">
    <property type="component" value="Chromosome"/>
</dbReference>
<dbReference type="PROSITE" id="PS50943">
    <property type="entry name" value="HTH_CROC1"/>
    <property type="match status" value="1"/>
</dbReference>
<dbReference type="RefSeq" id="WP_087458474.1">
    <property type="nucleotide sequence ID" value="NZ_CP021434.1"/>
</dbReference>
<dbReference type="SUPFAM" id="SSF47413">
    <property type="entry name" value="lambda repressor-like DNA-binding domains"/>
    <property type="match status" value="1"/>
</dbReference>
<evidence type="ECO:0000313" key="3">
    <source>
        <dbReference type="Proteomes" id="UP000195437"/>
    </source>
</evidence>
<evidence type="ECO:0000313" key="2">
    <source>
        <dbReference type="EMBL" id="ARU63126.1"/>
    </source>
</evidence>
<feature type="domain" description="HTH cro/C1-type" evidence="1">
    <location>
        <begin position="14"/>
        <end position="67"/>
    </location>
</feature>
<dbReference type="InterPro" id="IPR010982">
    <property type="entry name" value="Lambda_DNA-bd_dom_sf"/>
</dbReference>
<sequence length="390" mass="44395">MAEQDYNVWLGKRIREIMAEKKVKVRGFAKEIDLGRMTLERILDGRYATAEELEKIAGGLGIAVERLKRTDVADLEKEYADQLDNNQLGQRGVQIAEQLAEAAIGRTEKRDALTKLGTAHYLLRNLDLAQDLWERAYLLIKDTADHDLLFRTINNLLVIYLERHNYMALQALLDEVEPIFGEEELYPHGVIAHCRGQIASLARDYTLTRTHFLKSLDSYRQIGHDAGVGRVLNNLGSDEYLQGNYEAAISYLEEAREYWLKDSLHLRAVGLKQLAQAYLKAGRRAEALGIADELLPAVSKLDAEQPGVWGVRVLDLMMIRAEVNGDIRPVVTYLGNADAPELRCMIADRLTDFYLQKGDSQQALVYYRIVKASLPAESNDFKRERWFSHF</sequence>
<dbReference type="Gene3D" id="1.10.260.40">
    <property type="entry name" value="lambda repressor-like DNA-binding domains"/>
    <property type="match status" value="1"/>
</dbReference>
<dbReference type="SMART" id="SM00028">
    <property type="entry name" value="TPR"/>
    <property type="match status" value="3"/>
</dbReference>
<dbReference type="GO" id="GO:0003677">
    <property type="term" value="F:DNA binding"/>
    <property type="evidence" value="ECO:0007669"/>
    <property type="project" value="InterPro"/>
</dbReference>
<gene>
    <name evidence="2" type="ORF">CBW65_20685</name>
</gene>